<sequence>MNELTQETPLTILKETLTKQNDQGQALLLIVERMEKQEERVDKKISTVEGLVEEVKNHVHLSDGEANEIKTLVNRKAWEFSKRYFDAQKQTPSHNLFLSKVGQMRRNLYRRLKSHFNVTKYTSIRHVDYEKAMNYLSETVYEYMTPNELRNTPKQLEIMKLEDSIN</sequence>
<dbReference type="EMBL" id="JAPRFR010000002">
    <property type="protein sequence ID" value="MCZ0726148.1"/>
    <property type="molecule type" value="Genomic_DNA"/>
</dbReference>
<gene>
    <name evidence="2" type="ORF">OW157_06115</name>
</gene>
<protein>
    <submittedName>
        <fullName evidence="2">ORF6C domain-containing protein</fullName>
    </submittedName>
</protein>
<keyword evidence="3" id="KW-1185">Reference proteome</keyword>
<dbReference type="Proteomes" id="UP001146670">
    <property type="component" value="Unassembled WGS sequence"/>
</dbReference>
<dbReference type="AlphaFoldDB" id="A0A9X3JDU1"/>
<proteinExistence type="predicted"/>
<dbReference type="Pfam" id="PF10552">
    <property type="entry name" value="ORF6C"/>
    <property type="match status" value="1"/>
</dbReference>
<dbReference type="InterPro" id="IPR018878">
    <property type="entry name" value="ORF6C_dom"/>
</dbReference>
<feature type="domain" description="ORF6C" evidence="1">
    <location>
        <begin position="37"/>
        <end position="138"/>
    </location>
</feature>
<dbReference type="RefSeq" id="WP_268752473.1">
    <property type="nucleotide sequence ID" value="NZ_JAPRFQ010000002.1"/>
</dbReference>
<reference evidence="2" key="1">
    <citation type="submission" date="2022-12" db="EMBL/GenBank/DDBJ databases">
        <title>Description and comparative metabolic analysis of Aerococcus sp. nov., isolated from the feces of a pig.</title>
        <authorList>
            <person name="Chang Y.-H."/>
        </authorList>
    </citation>
    <scope>NUCLEOTIDE SEQUENCE</scope>
    <source>
        <strain evidence="2">YH-aer222</strain>
    </source>
</reference>
<accession>A0A9X3JDU1</accession>
<evidence type="ECO:0000259" key="1">
    <source>
        <dbReference type="Pfam" id="PF10552"/>
    </source>
</evidence>
<evidence type="ECO:0000313" key="3">
    <source>
        <dbReference type="Proteomes" id="UP001146670"/>
    </source>
</evidence>
<name>A0A9X3JDU1_9LACT</name>
<organism evidence="2 3">
    <name type="scientific">Aerococcus kribbianus</name>
    <dbReference type="NCBI Taxonomy" id="2999064"/>
    <lineage>
        <taxon>Bacteria</taxon>
        <taxon>Bacillati</taxon>
        <taxon>Bacillota</taxon>
        <taxon>Bacilli</taxon>
        <taxon>Lactobacillales</taxon>
        <taxon>Aerococcaceae</taxon>
        <taxon>Aerococcus</taxon>
    </lineage>
</organism>
<evidence type="ECO:0000313" key="2">
    <source>
        <dbReference type="EMBL" id="MCZ0726148.1"/>
    </source>
</evidence>
<comment type="caution">
    <text evidence="2">The sequence shown here is derived from an EMBL/GenBank/DDBJ whole genome shotgun (WGS) entry which is preliminary data.</text>
</comment>